<dbReference type="Proteomes" id="UP001163828">
    <property type="component" value="Unassembled WGS sequence"/>
</dbReference>
<dbReference type="EMBL" id="MU791799">
    <property type="protein sequence ID" value="KAJ3990619.1"/>
    <property type="molecule type" value="Genomic_DNA"/>
</dbReference>
<gene>
    <name evidence="2" type="ORF">F5050DRAFT_1813799</name>
</gene>
<protein>
    <recommendedName>
        <fullName evidence="4">ABC transmembrane type-1 domain-containing protein</fullName>
    </recommendedName>
</protein>
<reference evidence="2" key="1">
    <citation type="submission" date="2022-08" db="EMBL/GenBank/DDBJ databases">
        <authorList>
            <consortium name="DOE Joint Genome Institute"/>
            <person name="Min B."/>
            <person name="Riley R."/>
            <person name="Sierra-Patev S."/>
            <person name="Naranjo-Ortiz M."/>
            <person name="Looney B."/>
            <person name="Konkel Z."/>
            <person name="Slot J.C."/>
            <person name="Sakamoto Y."/>
            <person name="Steenwyk J.L."/>
            <person name="Rokas A."/>
            <person name="Carro J."/>
            <person name="Camarero S."/>
            <person name="Ferreira P."/>
            <person name="Molpeceres G."/>
            <person name="Ruiz-Duenas F.J."/>
            <person name="Serrano A."/>
            <person name="Henrissat B."/>
            <person name="Drula E."/>
            <person name="Hughes K.W."/>
            <person name="Mata J.L."/>
            <person name="Ishikawa N.K."/>
            <person name="Vargas-Isla R."/>
            <person name="Ushijima S."/>
            <person name="Smith C.A."/>
            <person name="Ahrendt S."/>
            <person name="Andreopoulos W."/>
            <person name="He G."/>
            <person name="Labutti K."/>
            <person name="Lipzen A."/>
            <person name="Ng V."/>
            <person name="Sandor L."/>
            <person name="Barry K."/>
            <person name="Martinez A.T."/>
            <person name="Xiao Y."/>
            <person name="Gibbons J.G."/>
            <person name="Terashima K."/>
            <person name="Hibbett D.S."/>
            <person name="Grigoriev I.V."/>
        </authorList>
    </citation>
    <scope>NUCLEOTIDE SEQUENCE</scope>
    <source>
        <strain evidence="2">TFB10827</strain>
    </source>
</reference>
<proteinExistence type="predicted"/>
<keyword evidence="1" id="KW-0812">Transmembrane</keyword>
<evidence type="ECO:0008006" key="4">
    <source>
        <dbReference type="Google" id="ProtNLM"/>
    </source>
</evidence>
<name>A0ABQ8PWF9_9AGAR</name>
<comment type="caution">
    <text evidence="2">The sequence shown here is derived from an EMBL/GenBank/DDBJ whole genome shotgun (WGS) entry which is preliminary data.</text>
</comment>
<keyword evidence="1" id="KW-0472">Membrane</keyword>
<accession>A0ABQ8PWF9</accession>
<keyword evidence="3" id="KW-1185">Reference proteome</keyword>
<evidence type="ECO:0000313" key="2">
    <source>
        <dbReference type="EMBL" id="KAJ3990619.1"/>
    </source>
</evidence>
<feature type="transmembrane region" description="Helical" evidence="1">
    <location>
        <begin position="7"/>
        <end position="26"/>
    </location>
</feature>
<feature type="transmembrane region" description="Helical" evidence="1">
    <location>
        <begin position="38"/>
        <end position="58"/>
    </location>
</feature>
<sequence>MIVTLMCNALAAFIPTIATNWLLIYLETQGSNNNMLPWFWISLLFVGPVLASSSIEWYMRVVLRTFVRVEALLTKLIFKHAM</sequence>
<evidence type="ECO:0000256" key="1">
    <source>
        <dbReference type="SAM" id="Phobius"/>
    </source>
</evidence>
<evidence type="ECO:0000313" key="3">
    <source>
        <dbReference type="Proteomes" id="UP001163828"/>
    </source>
</evidence>
<keyword evidence="1" id="KW-1133">Transmembrane helix</keyword>
<organism evidence="2 3">
    <name type="scientific">Lentinula boryana</name>
    <dbReference type="NCBI Taxonomy" id="40481"/>
    <lineage>
        <taxon>Eukaryota</taxon>
        <taxon>Fungi</taxon>
        <taxon>Dikarya</taxon>
        <taxon>Basidiomycota</taxon>
        <taxon>Agaricomycotina</taxon>
        <taxon>Agaricomycetes</taxon>
        <taxon>Agaricomycetidae</taxon>
        <taxon>Agaricales</taxon>
        <taxon>Marasmiineae</taxon>
        <taxon>Omphalotaceae</taxon>
        <taxon>Lentinula</taxon>
    </lineage>
</organism>